<comment type="subcellular location">
    <subcellularLocation>
        <location evidence="1">Membrane</location>
        <topology evidence="1">Multi-pass membrane protein</topology>
    </subcellularLocation>
</comment>
<evidence type="ECO:0000256" key="8">
    <source>
        <dbReference type="SAM" id="Phobius"/>
    </source>
</evidence>
<dbReference type="Pfam" id="PF13962">
    <property type="entry name" value="PGG"/>
    <property type="match status" value="1"/>
</dbReference>
<feature type="transmembrane region" description="Helical" evidence="8">
    <location>
        <begin position="423"/>
        <end position="442"/>
    </location>
</feature>
<dbReference type="OrthoDB" id="10040922at2759"/>
<proteinExistence type="predicted"/>
<feature type="repeat" description="ANK" evidence="7">
    <location>
        <begin position="219"/>
        <end position="251"/>
    </location>
</feature>
<accession>A0A5J9WA25</accession>
<evidence type="ECO:0000256" key="4">
    <source>
        <dbReference type="ARBA" id="ARBA00022989"/>
    </source>
</evidence>
<evidence type="ECO:0000313" key="10">
    <source>
        <dbReference type="EMBL" id="TVU45189.1"/>
    </source>
</evidence>
<sequence>METERRMDPALYKAATQGKVSSLKHLLLKDPTILSATTPQLNSALHLAALHGHADFAREVLDRIEDLLVARNDDGDTPLHLAAKSGKLEVAKLLVDRAVALPPDEKSPLIMTNKAGNSPLHEAVHHRRGAVAVALLDADPLRGHDLNERMESPLHMAALEGLVNVVQKIVDHAWVDQEFLPSVSLSGTALHQAVLGGHIRIVEILLDKRPELIDLTDSDGNNALHYAAQKNHPRAVELLLSKQSELAYKRNLKNLWSPLHMAAHYGSTDAIKALLRHCPDVAEMVDSYGGNAFHTSVTSGKLNALKCLLRHVRPAELLNRVDHGGNTPLHLAAKMSRVTSALMLLKDNRVDPCVRDHDGQTARSLVEMKLPTGEMDAYEMYLWKQLKHQESKRCRKQQLPPMAAYPSRRATNEKYFERIVETYILVATLIATVTFAATFTMPGGYDQQKGIAIHRHTMAFKIFVISNTIAMCSSIVVVFCFIWAWQDPVKFKVNQLLWGHRLTVIACLGMLVSLMTAVFITVDPHTRWPAYVVIAIGAGTPFVVFFMLGRELIRAVRRASCALLHAAGDIRRPHLVGVQVVDLDVRLAVVEDVEVRLVADGLGRVHPRQDARLSVGPEALHDRVVNLHESATHR</sequence>
<feature type="domain" description="PGG" evidence="9">
    <location>
        <begin position="414"/>
        <end position="520"/>
    </location>
</feature>
<dbReference type="Gene3D" id="1.25.40.20">
    <property type="entry name" value="Ankyrin repeat-containing domain"/>
    <property type="match status" value="2"/>
</dbReference>
<keyword evidence="3" id="KW-0677">Repeat</keyword>
<evidence type="ECO:0000256" key="6">
    <source>
        <dbReference type="ARBA" id="ARBA00023136"/>
    </source>
</evidence>
<protein>
    <recommendedName>
        <fullName evidence="9">PGG domain-containing protein</fullName>
    </recommendedName>
</protein>
<keyword evidence="11" id="KW-1185">Reference proteome</keyword>
<organism evidence="10 11">
    <name type="scientific">Eragrostis curvula</name>
    <name type="common">weeping love grass</name>
    <dbReference type="NCBI Taxonomy" id="38414"/>
    <lineage>
        <taxon>Eukaryota</taxon>
        <taxon>Viridiplantae</taxon>
        <taxon>Streptophyta</taxon>
        <taxon>Embryophyta</taxon>
        <taxon>Tracheophyta</taxon>
        <taxon>Spermatophyta</taxon>
        <taxon>Magnoliopsida</taxon>
        <taxon>Liliopsida</taxon>
        <taxon>Poales</taxon>
        <taxon>Poaceae</taxon>
        <taxon>PACMAD clade</taxon>
        <taxon>Chloridoideae</taxon>
        <taxon>Eragrostideae</taxon>
        <taxon>Eragrostidinae</taxon>
        <taxon>Eragrostis</taxon>
    </lineage>
</organism>
<gene>
    <name evidence="10" type="ORF">EJB05_04665</name>
</gene>
<dbReference type="PROSITE" id="PS50088">
    <property type="entry name" value="ANK_REPEAT"/>
    <property type="match status" value="3"/>
</dbReference>
<feature type="transmembrane region" description="Helical" evidence="8">
    <location>
        <begin position="462"/>
        <end position="485"/>
    </location>
</feature>
<keyword evidence="6 8" id="KW-0472">Membrane</keyword>
<dbReference type="Gramene" id="TVU45189">
    <property type="protein sequence ID" value="TVU45189"/>
    <property type="gene ID" value="EJB05_04665"/>
</dbReference>
<keyword evidence="5 7" id="KW-0040">ANK repeat</keyword>
<dbReference type="EMBL" id="RWGY01000004">
    <property type="protein sequence ID" value="TVU45189.1"/>
    <property type="molecule type" value="Genomic_DNA"/>
</dbReference>
<dbReference type="Pfam" id="PF12796">
    <property type="entry name" value="Ank_2"/>
    <property type="match status" value="3"/>
</dbReference>
<feature type="transmembrane region" description="Helical" evidence="8">
    <location>
        <begin position="497"/>
        <end position="522"/>
    </location>
</feature>
<dbReference type="PANTHER" id="PTHR24186">
    <property type="entry name" value="PROTEIN PHOSPHATASE 1 REGULATORY SUBUNIT"/>
    <property type="match status" value="1"/>
</dbReference>
<dbReference type="GO" id="GO:0005886">
    <property type="term" value="C:plasma membrane"/>
    <property type="evidence" value="ECO:0007669"/>
    <property type="project" value="TreeGrafter"/>
</dbReference>
<evidence type="ECO:0000256" key="7">
    <source>
        <dbReference type="PROSITE-ProRule" id="PRU00023"/>
    </source>
</evidence>
<dbReference type="InterPro" id="IPR036770">
    <property type="entry name" value="Ankyrin_rpt-contain_sf"/>
</dbReference>
<feature type="transmembrane region" description="Helical" evidence="8">
    <location>
        <begin position="528"/>
        <end position="548"/>
    </location>
</feature>
<comment type="caution">
    <text evidence="10">The sequence shown here is derived from an EMBL/GenBank/DDBJ whole genome shotgun (WGS) entry which is preliminary data.</text>
</comment>
<evidence type="ECO:0000259" key="9">
    <source>
        <dbReference type="Pfam" id="PF13962"/>
    </source>
</evidence>
<evidence type="ECO:0000313" key="11">
    <source>
        <dbReference type="Proteomes" id="UP000324897"/>
    </source>
</evidence>
<evidence type="ECO:0000256" key="5">
    <source>
        <dbReference type="ARBA" id="ARBA00023043"/>
    </source>
</evidence>
<feature type="repeat" description="ANK" evidence="7">
    <location>
        <begin position="74"/>
        <end position="106"/>
    </location>
</feature>
<keyword evidence="4 8" id="KW-1133">Transmembrane helix</keyword>
<evidence type="ECO:0000256" key="1">
    <source>
        <dbReference type="ARBA" id="ARBA00004141"/>
    </source>
</evidence>
<dbReference type="SUPFAM" id="SSF48403">
    <property type="entry name" value="Ankyrin repeat"/>
    <property type="match status" value="1"/>
</dbReference>
<dbReference type="SMART" id="SM00248">
    <property type="entry name" value="ANK"/>
    <property type="match status" value="10"/>
</dbReference>
<feature type="non-terminal residue" evidence="10">
    <location>
        <position position="1"/>
    </location>
</feature>
<reference evidence="10 11" key="1">
    <citation type="journal article" date="2019" name="Sci. Rep.">
        <title>A high-quality genome of Eragrostis curvula grass provides insights into Poaceae evolution and supports new strategies to enhance forage quality.</title>
        <authorList>
            <person name="Carballo J."/>
            <person name="Santos B.A.C.M."/>
            <person name="Zappacosta D."/>
            <person name="Garbus I."/>
            <person name="Selva J.P."/>
            <person name="Gallo C.A."/>
            <person name="Diaz A."/>
            <person name="Albertini E."/>
            <person name="Caccamo M."/>
            <person name="Echenique V."/>
        </authorList>
    </citation>
    <scope>NUCLEOTIDE SEQUENCE [LARGE SCALE GENOMIC DNA]</scope>
    <source>
        <strain evidence="11">cv. Victoria</strain>
        <tissue evidence="10">Leaf</tissue>
    </source>
</reference>
<evidence type="ECO:0000256" key="2">
    <source>
        <dbReference type="ARBA" id="ARBA00022692"/>
    </source>
</evidence>
<dbReference type="InterPro" id="IPR002110">
    <property type="entry name" value="Ankyrin_rpt"/>
</dbReference>
<evidence type="ECO:0000256" key="3">
    <source>
        <dbReference type="ARBA" id="ARBA00022737"/>
    </source>
</evidence>
<dbReference type="Proteomes" id="UP000324897">
    <property type="component" value="Chromosome 5"/>
</dbReference>
<dbReference type="PROSITE" id="PS50297">
    <property type="entry name" value="ANK_REP_REGION"/>
    <property type="match status" value="2"/>
</dbReference>
<dbReference type="PANTHER" id="PTHR24186:SF50">
    <property type="entry name" value="ANKYRIN REPEAT-CONTAINING PROTEIN ITN1-LIKE ISOFORM X1"/>
    <property type="match status" value="1"/>
</dbReference>
<dbReference type="InterPro" id="IPR026961">
    <property type="entry name" value="PGG_dom"/>
</dbReference>
<name>A0A5J9WA25_9POAL</name>
<keyword evidence="2 8" id="KW-0812">Transmembrane</keyword>
<dbReference type="AlphaFoldDB" id="A0A5J9WA25"/>
<feature type="repeat" description="ANK" evidence="7">
    <location>
        <begin position="324"/>
        <end position="357"/>
    </location>
</feature>